<dbReference type="AlphaFoldDB" id="A0A0C9YFL0"/>
<dbReference type="OrthoDB" id="2646753at2759"/>
<sequence>MARKQRLGGNSGHNLSVVPEADNSRESDTNSSNNGREEVQDDGDLFDDSQADRWALNTNTHQDDELLSPLSSPSAKSVMQTQPLPRATSKQPAQQRQHPSQEGLPSRLPRNFHSQSMRKPPVPSKLPSSRQGVSLQPTVTSRRSEQVKSNVPQQGASWNHEPSRLPTPGKLLVSEEVVSTRPTKLTKNQESTTMDVHDGHASQDCHPSKKIRPDTTSPDQQSAVEEMMDVDNAGAKSVKCECPGRSQSTVIPKPTTLAFYPPLWMKLLDEAKARIRLHVTTEEPFLRLETAVDGQCSEIIIELVVKYQEDSSELEAGFYPQHKRSMARMLFNDTQTFWSEIKKLAAWIVPIEYNLSALKSATTEHEWLEAVKQKAAAFLEGAKFLRGECDNLGRASNFAHSALRNICLAVYYSNSVKSLCQYIEFQHFVPYKALALVATIVHSILSIYKWHGFSKAELLNMGELEDSYQRLLVLMDTVALDMYHGPKLTAMLEDWAQTGMTGFIVKDPILVKQGDWEVILD</sequence>
<reference evidence="4" key="2">
    <citation type="submission" date="2015-01" db="EMBL/GenBank/DDBJ databases">
        <title>Evolutionary Origins and Diversification of the Mycorrhizal Mutualists.</title>
        <authorList>
            <consortium name="DOE Joint Genome Institute"/>
            <consortium name="Mycorrhizal Genomics Consortium"/>
            <person name="Kohler A."/>
            <person name="Kuo A."/>
            <person name="Nagy L.G."/>
            <person name="Floudas D."/>
            <person name="Copeland A."/>
            <person name="Barry K.W."/>
            <person name="Cichocki N."/>
            <person name="Veneault-Fourrey C."/>
            <person name="LaButti K."/>
            <person name="Lindquist E.A."/>
            <person name="Lipzen A."/>
            <person name="Lundell T."/>
            <person name="Morin E."/>
            <person name="Murat C."/>
            <person name="Riley R."/>
            <person name="Ohm R."/>
            <person name="Sun H."/>
            <person name="Tunlid A."/>
            <person name="Henrissat B."/>
            <person name="Grigoriev I.V."/>
            <person name="Hibbett D.S."/>
            <person name="Martin F."/>
        </authorList>
    </citation>
    <scope>NUCLEOTIDE SEQUENCE [LARGE SCALE GENOMIC DNA]</scope>
    <source>
        <strain evidence="4">441</strain>
    </source>
</reference>
<organism evidence="3 4">
    <name type="scientific">Pisolithus microcarpus 441</name>
    <dbReference type="NCBI Taxonomy" id="765257"/>
    <lineage>
        <taxon>Eukaryota</taxon>
        <taxon>Fungi</taxon>
        <taxon>Dikarya</taxon>
        <taxon>Basidiomycota</taxon>
        <taxon>Agaricomycotina</taxon>
        <taxon>Agaricomycetes</taxon>
        <taxon>Agaricomycetidae</taxon>
        <taxon>Boletales</taxon>
        <taxon>Sclerodermatineae</taxon>
        <taxon>Pisolithaceae</taxon>
        <taxon>Pisolithus</taxon>
    </lineage>
</organism>
<evidence type="ECO:0000256" key="1">
    <source>
        <dbReference type="SAM" id="MobiDB-lite"/>
    </source>
</evidence>
<feature type="domain" description="DUF6532" evidence="2">
    <location>
        <begin position="270"/>
        <end position="476"/>
    </location>
</feature>
<feature type="compositionally biased region" description="Acidic residues" evidence="1">
    <location>
        <begin position="39"/>
        <end position="49"/>
    </location>
</feature>
<dbReference type="HOGENOM" id="CLU_522866_0_0_1"/>
<dbReference type="EMBL" id="KN833894">
    <property type="protein sequence ID" value="KIK15361.1"/>
    <property type="molecule type" value="Genomic_DNA"/>
</dbReference>
<feature type="compositionally biased region" description="Basic and acidic residues" evidence="1">
    <location>
        <begin position="195"/>
        <end position="213"/>
    </location>
</feature>
<feature type="compositionally biased region" description="Polar residues" evidence="1">
    <location>
        <begin position="180"/>
        <end position="194"/>
    </location>
</feature>
<accession>A0A0C9YFL0</accession>
<feature type="compositionally biased region" description="Polar residues" evidence="1">
    <location>
        <begin position="75"/>
        <end position="100"/>
    </location>
</feature>
<dbReference type="STRING" id="765257.A0A0C9YFL0"/>
<dbReference type="InterPro" id="IPR045341">
    <property type="entry name" value="DUF6532"/>
</dbReference>
<name>A0A0C9YFL0_9AGAM</name>
<feature type="compositionally biased region" description="Polar residues" evidence="1">
    <location>
        <begin position="126"/>
        <end position="157"/>
    </location>
</feature>
<gene>
    <name evidence="3" type="ORF">PISMIDRAFT_16575</name>
</gene>
<dbReference type="Pfam" id="PF20149">
    <property type="entry name" value="DUF6532"/>
    <property type="match status" value="1"/>
</dbReference>
<keyword evidence="4" id="KW-1185">Reference proteome</keyword>
<protein>
    <recommendedName>
        <fullName evidence="2">DUF6532 domain-containing protein</fullName>
    </recommendedName>
</protein>
<evidence type="ECO:0000313" key="4">
    <source>
        <dbReference type="Proteomes" id="UP000054018"/>
    </source>
</evidence>
<evidence type="ECO:0000259" key="2">
    <source>
        <dbReference type="Pfam" id="PF20149"/>
    </source>
</evidence>
<proteinExistence type="predicted"/>
<dbReference type="Proteomes" id="UP000054018">
    <property type="component" value="Unassembled WGS sequence"/>
</dbReference>
<feature type="region of interest" description="Disordered" evidence="1">
    <location>
        <begin position="1"/>
        <end position="220"/>
    </location>
</feature>
<reference evidence="3 4" key="1">
    <citation type="submission" date="2014-04" db="EMBL/GenBank/DDBJ databases">
        <authorList>
            <consortium name="DOE Joint Genome Institute"/>
            <person name="Kuo A."/>
            <person name="Kohler A."/>
            <person name="Costa M.D."/>
            <person name="Nagy L.G."/>
            <person name="Floudas D."/>
            <person name="Copeland A."/>
            <person name="Barry K.W."/>
            <person name="Cichocki N."/>
            <person name="Veneault-Fourrey C."/>
            <person name="LaButti K."/>
            <person name="Lindquist E.A."/>
            <person name="Lipzen A."/>
            <person name="Lundell T."/>
            <person name="Morin E."/>
            <person name="Murat C."/>
            <person name="Sun H."/>
            <person name="Tunlid A."/>
            <person name="Henrissat B."/>
            <person name="Grigoriev I.V."/>
            <person name="Hibbett D.S."/>
            <person name="Martin F."/>
            <person name="Nordberg H.P."/>
            <person name="Cantor M.N."/>
            <person name="Hua S.X."/>
        </authorList>
    </citation>
    <scope>NUCLEOTIDE SEQUENCE [LARGE SCALE GENOMIC DNA]</scope>
    <source>
        <strain evidence="3 4">441</strain>
    </source>
</reference>
<evidence type="ECO:0000313" key="3">
    <source>
        <dbReference type="EMBL" id="KIK15361.1"/>
    </source>
</evidence>